<proteinExistence type="predicted"/>
<evidence type="ECO:0000313" key="1">
    <source>
        <dbReference type="EMBL" id="KKM27783.1"/>
    </source>
</evidence>
<dbReference type="EMBL" id="LAZR01012258">
    <property type="protein sequence ID" value="KKM27783.1"/>
    <property type="molecule type" value="Genomic_DNA"/>
</dbReference>
<gene>
    <name evidence="1" type="ORF">LCGC14_1571310</name>
</gene>
<accession>A0A0F9L0S7</accession>
<reference evidence="1" key="1">
    <citation type="journal article" date="2015" name="Nature">
        <title>Complex archaea that bridge the gap between prokaryotes and eukaryotes.</title>
        <authorList>
            <person name="Spang A."/>
            <person name="Saw J.H."/>
            <person name="Jorgensen S.L."/>
            <person name="Zaremba-Niedzwiedzka K."/>
            <person name="Martijn J."/>
            <person name="Lind A.E."/>
            <person name="van Eijk R."/>
            <person name="Schleper C."/>
            <person name="Guy L."/>
            <person name="Ettema T.J."/>
        </authorList>
    </citation>
    <scope>NUCLEOTIDE SEQUENCE</scope>
</reference>
<organism evidence="1">
    <name type="scientific">marine sediment metagenome</name>
    <dbReference type="NCBI Taxonomy" id="412755"/>
    <lineage>
        <taxon>unclassified sequences</taxon>
        <taxon>metagenomes</taxon>
        <taxon>ecological metagenomes</taxon>
    </lineage>
</organism>
<sequence>MVRTPRRIRRTFRWIAPDRKTKWSCTIDGIDVHDFIRASFPMGLITEELVCDIELDNSGEDFTDRFKAGHIIIFKMDFSDGTTVQFEGEVEEIKSKINANGFIYSIKGSHYTAKLLDIMVTEEFTNAQISTIKTSLISDYIPDFTSTNVEENTTVINIKFVNKPLLDCLIDLDIQGDEDSYISNSKDLNSFKKNIKNNNNEAVVWNDSLFELKGLGTDRVEVRNKITVFGEAGGLPVIHTAKDSVSRTTFGTKEKVITDTSIINENQAQETADAENTRLKNPEAFGSATTLFMPQLNPGDSVYVISPPHNIHARFRLVKYVFKVPEESMEVFFSQERSIPKLFKDRIKKDLAQENIVNPFKMEFSFNFGSESGFVESKKDATSSNAVEIVEGNLRLITGNESGNMISIKKDTLDTVTSVSLQVRGETLDGVTYYVNADGTNNWQAISKDTEVVVDSDKQGKKLRLRIILTNEDTRIDSIALLYK</sequence>
<name>A0A0F9L0S7_9ZZZZ</name>
<protein>
    <submittedName>
        <fullName evidence="1">Uncharacterized protein</fullName>
    </submittedName>
</protein>
<comment type="caution">
    <text evidence="1">The sequence shown here is derived from an EMBL/GenBank/DDBJ whole genome shotgun (WGS) entry which is preliminary data.</text>
</comment>
<dbReference type="AlphaFoldDB" id="A0A0F9L0S7"/>